<sequence>MGLGILADRHLGEDVPGTSLLDDLHSKKPNGSAAYDTNLKRSKSGIVLVPQPSSSPNDPLNWPFWKKCMLMLTITYGAGVVGAFGPVIGAGLTQVAMNLDTTVNDLSMITGDLVLAIGLVLLLTAPASVVWGRRPIFLIGNVLLLVSAIWSAVAKDLGSLTASRVIGGIGMAPIECLVEATIADIFFVHERGTWIAVWSFALLGGICGVSIVNGYLIQDVSWRICFVVEAVLCAILLVLTILFVPETAYRRSTSVSDKTMAINSTSALETATKSSSAPTGSSDVDLEKTSATFAAGYTLEVEVHESYMRSLLPWAGYKFTDESFWRICLRPFTLLCSPVVAWGTLIYGTTAGWLVALSVSVSLLFSSPAYGYDFQAGPVGLISGVGPFIAAILGNAIAGPLSDWSVTWLARRNNGIYEPEFRLFMIIPLLVATTIGWFGWAISANLLELWIGPAVFYSLLNFGQAVGSVAVVSYVVDAHPNYAPEAFATVNCLKNLFTFGLTYYVVPWLAAQGVLRTFCTIGGINIWVCLMTIPMYVYGKRARSWVHRTPWMLA</sequence>
<accession>A0ACB8A0B2</accession>
<keyword evidence="2" id="KW-1185">Reference proteome</keyword>
<name>A0ACB8A0B2_9AGAM</name>
<evidence type="ECO:0000313" key="1">
    <source>
        <dbReference type="EMBL" id="KAH7906864.1"/>
    </source>
</evidence>
<proteinExistence type="predicted"/>
<comment type="caution">
    <text evidence="1">The sequence shown here is derived from an EMBL/GenBank/DDBJ whole genome shotgun (WGS) entry which is preliminary data.</text>
</comment>
<reference evidence="1" key="1">
    <citation type="journal article" date="2021" name="New Phytol.">
        <title>Evolutionary innovations through gain and loss of genes in the ectomycorrhizal Boletales.</title>
        <authorList>
            <person name="Wu G."/>
            <person name="Miyauchi S."/>
            <person name="Morin E."/>
            <person name="Kuo A."/>
            <person name="Drula E."/>
            <person name="Varga T."/>
            <person name="Kohler A."/>
            <person name="Feng B."/>
            <person name="Cao Y."/>
            <person name="Lipzen A."/>
            <person name="Daum C."/>
            <person name="Hundley H."/>
            <person name="Pangilinan J."/>
            <person name="Johnson J."/>
            <person name="Barry K."/>
            <person name="LaButti K."/>
            <person name="Ng V."/>
            <person name="Ahrendt S."/>
            <person name="Min B."/>
            <person name="Choi I.G."/>
            <person name="Park H."/>
            <person name="Plett J.M."/>
            <person name="Magnuson J."/>
            <person name="Spatafora J.W."/>
            <person name="Nagy L.G."/>
            <person name="Henrissat B."/>
            <person name="Grigoriev I.V."/>
            <person name="Yang Z.L."/>
            <person name="Xu J."/>
            <person name="Martin F.M."/>
        </authorList>
    </citation>
    <scope>NUCLEOTIDE SEQUENCE</scope>
    <source>
        <strain evidence="1">ATCC 28755</strain>
    </source>
</reference>
<dbReference type="EMBL" id="MU267966">
    <property type="protein sequence ID" value="KAH7906864.1"/>
    <property type="molecule type" value="Genomic_DNA"/>
</dbReference>
<gene>
    <name evidence="1" type="ORF">BJ138DRAFT_1015512</name>
</gene>
<organism evidence="1 2">
    <name type="scientific">Hygrophoropsis aurantiaca</name>
    <dbReference type="NCBI Taxonomy" id="72124"/>
    <lineage>
        <taxon>Eukaryota</taxon>
        <taxon>Fungi</taxon>
        <taxon>Dikarya</taxon>
        <taxon>Basidiomycota</taxon>
        <taxon>Agaricomycotina</taxon>
        <taxon>Agaricomycetes</taxon>
        <taxon>Agaricomycetidae</taxon>
        <taxon>Boletales</taxon>
        <taxon>Coniophorineae</taxon>
        <taxon>Hygrophoropsidaceae</taxon>
        <taxon>Hygrophoropsis</taxon>
    </lineage>
</organism>
<protein>
    <submittedName>
        <fullName evidence="1">Major facilitator superfamily domain-containing protein</fullName>
    </submittedName>
</protein>
<evidence type="ECO:0000313" key="2">
    <source>
        <dbReference type="Proteomes" id="UP000790377"/>
    </source>
</evidence>
<dbReference type="Proteomes" id="UP000790377">
    <property type="component" value="Unassembled WGS sequence"/>
</dbReference>